<keyword evidence="1" id="KW-0732">Signal</keyword>
<dbReference type="InterPro" id="IPR025665">
    <property type="entry name" value="Beta-barrel_OMP_2"/>
</dbReference>
<evidence type="ECO:0000256" key="1">
    <source>
        <dbReference type="SAM" id="SignalP"/>
    </source>
</evidence>
<dbReference type="STRING" id="702745.SAMN05421818_105103"/>
<dbReference type="InterPro" id="IPR011250">
    <property type="entry name" value="OMP/PagP_B-barrel"/>
</dbReference>
<organism evidence="3 4">
    <name type="scientific">Myroides phaeus</name>
    <dbReference type="NCBI Taxonomy" id="702745"/>
    <lineage>
        <taxon>Bacteria</taxon>
        <taxon>Pseudomonadati</taxon>
        <taxon>Bacteroidota</taxon>
        <taxon>Flavobacteriia</taxon>
        <taxon>Flavobacteriales</taxon>
        <taxon>Flavobacteriaceae</taxon>
        <taxon>Myroides</taxon>
    </lineage>
</organism>
<feature type="signal peptide" evidence="1">
    <location>
        <begin position="1"/>
        <end position="20"/>
    </location>
</feature>
<feature type="domain" description="Outer membrane protein beta-barrel" evidence="2">
    <location>
        <begin position="20"/>
        <end position="164"/>
    </location>
</feature>
<protein>
    <submittedName>
        <fullName evidence="3">Outer membrane protein beta-barrel domain-containing protein</fullName>
    </submittedName>
</protein>
<dbReference type="Proteomes" id="UP000243588">
    <property type="component" value="Unassembled WGS sequence"/>
</dbReference>
<evidence type="ECO:0000259" key="2">
    <source>
        <dbReference type="Pfam" id="PF13568"/>
    </source>
</evidence>
<dbReference type="RefSeq" id="WP_090406682.1">
    <property type="nucleotide sequence ID" value="NZ_FNDQ01000005.1"/>
</dbReference>
<reference evidence="4" key="1">
    <citation type="submission" date="2016-10" db="EMBL/GenBank/DDBJ databases">
        <authorList>
            <person name="Varghese N."/>
            <person name="Submissions S."/>
        </authorList>
    </citation>
    <scope>NUCLEOTIDE SEQUENCE [LARGE SCALE GENOMIC DNA]</scope>
    <source>
        <strain evidence="4">DSM 23313</strain>
    </source>
</reference>
<feature type="chain" id="PRO_5017379823" evidence="1">
    <location>
        <begin position="21"/>
        <end position="187"/>
    </location>
</feature>
<evidence type="ECO:0000313" key="3">
    <source>
        <dbReference type="EMBL" id="SDH51209.1"/>
    </source>
</evidence>
<name>A0A1G8D1F4_9FLAO</name>
<keyword evidence="4" id="KW-1185">Reference proteome</keyword>
<proteinExistence type="predicted"/>
<dbReference type="SUPFAM" id="SSF56925">
    <property type="entry name" value="OMPA-like"/>
    <property type="match status" value="1"/>
</dbReference>
<dbReference type="EMBL" id="FNDQ01000005">
    <property type="protein sequence ID" value="SDH51209.1"/>
    <property type="molecule type" value="Genomic_DNA"/>
</dbReference>
<dbReference type="Pfam" id="PF13568">
    <property type="entry name" value="OMP_b-brl_2"/>
    <property type="match status" value="1"/>
</dbReference>
<dbReference type="AlphaFoldDB" id="A0A1G8D1F4"/>
<sequence length="187" mass="20351">MKKITLSLLAALAFSFTANAQTPDVKIGVKGGLNIATLTGEGSSSLTGFNIGGVAEIFVNEKFSVQPEILYSTQGAEYSIFKKDIKAELHYINVPVMAKYYVYEGLNIQAGPQFGFNVKSELDGKDIKDMTKGFDFGLNLGLGYELPVGVFFDARYNFGLTDTFKSQAGVKSDTKNSVFQISVGYKF</sequence>
<evidence type="ECO:0000313" key="4">
    <source>
        <dbReference type="Proteomes" id="UP000243588"/>
    </source>
</evidence>
<accession>A0A1G8D1F4</accession>
<gene>
    <name evidence="3" type="ORF">SAMN05421818_105103</name>
</gene>